<feature type="domain" description="Ribonuclease A-domain" evidence="2">
    <location>
        <begin position="31"/>
        <end position="130"/>
    </location>
</feature>
<dbReference type="CTD" id="64184"/>
<reference evidence="3" key="3">
    <citation type="journal article" date="2016" name="Data Brief">
        <title>Curated eutherian third party data gene data sets.</title>
        <authorList>
            <person name="Premzl M."/>
        </authorList>
    </citation>
    <scope>NUCLEOTIDE SEQUENCE</scope>
</reference>
<dbReference type="InterPro" id="IPR042402">
    <property type="entry name" value="EDDM3A/EDDM3B"/>
</dbReference>
<dbReference type="PANTHER" id="PTHR16788:SF0">
    <property type="entry name" value="EPIDIDYMAL SECRETORY PROTEIN E3-BETA"/>
    <property type="match status" value="1"/>
</dbReference>
<evidence type="ECO:0000259" key="2">
    <source>
        <dbReference type="Pfam" id="PF00074"/>
    </source>
</evidence>
<dbReference type="EMBL" id="HG328998">
    <property type="protein sequence ID" value="CDG32074.1"/>
    <property type="molecule type" value="Genomic_DNA"/>
</dbReference>
<feature type="chain" id="PRO_5044731990" evidence="1">
    <location>
        <begin position="26"/>
        <end position="147"/>
    </location>
</feature>
<keyword evidence="5" id="KW-1185">Reference proteome</keyword>
<dbReference type="Proteomes" id="UP000001811">
    <property type="component" value="Chromosome 17"/>
</dbReference>
<proteinExistence type="predicted"/>
<keyword evidence="1" id="KW-0732">Signal</keyword>
<dbReference type="HOGENOM" id="CLU_148772_0_0_1"/>
<gene>
    <name evidence="3 4" type="primary">RAM1</name>
</gene>
<dbReference type="GeneTree" id="ENSGT00390000004706"/>
<name>G1TMG1_RABIT</name>
<dbReference type="EMBL" id="AAGW02024230">
    <property type="status" value="NOT_ANNOTATED_CDS"/>
    <property type="molecule type" value="Genomic_DNA"/>
</dbReference>
<dbReference type="SUPFAM" id="SSF54076">
    <property type="entry name" value="RNase A-like"/>
    <property type="match status" value="1"/>
</dbReference>
<accession>G1TMG1</accession>
<dbReference type="PANTHER" id="PTHR16788">
    <property type="entry name" value="EPIDIDYMAL SECRETORY PROTEIN E3 ALPHA"/>
    <property type="match status" value="1"/>
</dbReference>
<dbReference type="Bgee" id="ENSOCUG00000026377">
    <property type="expression patterns" value="Expressed in testis and 3 other cell types or tissues"/>
</dbReference>
<dbReference type="Ensembl" id="ENSOCUT00000021523.2">
    <property type="protein sequence ID" value="ENSOCUP00000018170.2"/>
    <property type="gene ID" value="ENSOCUG00000026377.2"/>
</dbReference>
<evidence type="ECO:0000313" key="3">
    <source>
        <dbReference type="EMBL" id="CDG32074.1"/>
    </source>
</evidence>
<reference evidence="4" key="5">
    <citation type="submission" date="2025-05" db="UniProtKB">
        <authorList>
            <consortium name="Ensembl"/>
        </authorList>
    </citation>
    <scope>IDENTIFICATION</scope>
    <source>
        <strain evidence="4">Thorbecke</strain>
    </source>
</reference>
<evidence type="ECO:0000313" key="5">
    <source>
        <dbReference type="Proteomes" id="UP000001811"/>
    </source>
</evidence>
<dbReference type="InterPro" id="IPR023412">
    <property type="entry name" value="RNaseA_domain"/>
</dbReference>
<reference evidence="4 5" key="1">
    <citation type="journal article" date="2011" name="Nature">
        <title>A high-resolution map of human evolutionary constraint using 29 mammals.</title>
        <authorList>
            <person name="Lindblad-Toh K."/>
            <person name="Garber M."/>
            <person name="Zuk O."/>
            <person name="Lin M.F."/>
            <person name="Parker B.J."/>
            <person name="Washietl S."/>
            <person name="Kheradpour P."/>
            <person name="Ernst J."/>
            <person name="Jordan G."/>
            <person name="Mauceli E."/>
            <person name="Ward L.D."/>
            <person name="Lowe C.B."/>
            <person name="Holloway A.K."/>
            <person name="Clamp M."/>
            <person name="Gnerre S."/>
            <person name="Alfoldi J."/>
            <person name="Beal K."/>
            <person name="Chang J."/>
            <person name="Clawson H."/>
            <person name="Cuff J."/>
            <person name="Di Palma F."/>
            <person name="Fitzgerald S."/>
            <person name="Flicek P."/>
            <person name="Guttman M."/>
            <person name="Hubisz M.J."/>
            <person name="Jaffe D.B."/>
            <person name="Jungreis I."/>
            <person name="Kent W.J."/>
            <person name="Kostka D."/>
            <person name="Lara M."/>
            <person name="Martins A.L."/>
            <person name="Massingham T."/>
            <person name="Moltke I."/>
            <person name="Raney B.J."/>
            <person name="Rasmussen M.D."/>
            <person name="Robinson J."/>
            <person name="Stark A."/>
            <person name="Vilella A.J."/>
            <person name="Wen J."/>
            <person name="Xie X."/>
            <person name="Zody M.C."/>
            <person name="Baldwin J."/>
            <person name="Bloom T."/>
            <person name="Chin C.W."/>
            <person name="Heiman D."/>
            <person name="Nicol R."/>
            <person name="Nusbaum C."/>
            <person name="Young S."/>
            <person name="Wilkinson J."/>
            <person name="Worley K.C."/>
            <person name="Kovar C.L."/>
            <person name="Muzny D.M."/>
            <person name="Gibbs R.A."/>
            <person name="Cree A."/>
            <person name="Dihn H.H."/>
            <person name="Fowler G."/>
            <person name="Jhangiani S."/>
            <person name="Joshi V."/>
            <person name="Lee S."/>
            <person name="Lewis L.R."/>
            <person name="Nazareth L.V."/>
            <person name="Okwuonu G."/>
            <person name="Santibanez J."/>
            <person name="Warren W.C."/>
            <person name="Mardis E.R."/>
            <person name="Weinstock G.M."/>
            <person name="Wilson R.K."/>
            <person name="Delehaunty K."/>
            <person name="Dooling D."/>
            <person name="Fronik C."/>
            <person name="Fulton L."/>
            <person name="Fulton B."/>
            <person name="Graves T."/>
            <person name="Minx P."/>
            <person name="Sodergren E."/>
            <person name="Birney E."/>
            <person name="Margulies E.H."/>
            <person name="Herrero J."/>
            <person name="Green E.D."/>
            <person name="Haussler D."/>
            <person name="Siepel A."/>
            <person name="Goldman N."/>
            <person name="Pollard K.S."/>
            <person name="Pedersen J.S."/>
            <person name="Lander E.S."/>
            <person name="Kellis M."/>
        </authorList>
    </citation>
    <scope>NUCLEOTIDE SEQUENCE [LARGE SCALE GENOMIC DNA]</scope>
    <source>
        <strain evidence="4 5">Thorbecke inbred</strain>
    </source>
</reference>
<organism evidence="4 5">
    <name type="scientific">Oryctolagus cuniculus</name>
    <name type="common">Rabbit</name>
    <dbReference type="NCBI Taxonomy" id="9986"/>
    <lineage>
        <taxon>Eukaryota</taxon>
        <taxon>Metazoa</taxon>
        <taxon>Chordata</taxon>
        <taxon>Craniata</taxon>
        <taxon>Vertebrata</taxon>
        <taxon>Euteleostomi</taxon>
        <taxon>Mammalia</taxon>
        <taxon>Eutheria</taxon>
        <taxon>Euarchontoglires</taxon>
        <taxon>Glires</taxon>
        <taxon>Lagomorpha</taxon>
        <taxon>Leporidae</taxon>
        <taxon>Oryctolagus</taxon>
    </lineage>
</organism>
<dbReference type="GeneID" id="100354809"/>
<dbReference type="OrthoDB" id="9443769at2759"/>
<evidence type="ECO:0000256" key="1">
    <source>
        <dbReference type="SAM" id="SignalP"/>
    </source>
</evidence>
<dbReference type="AlphaFoldDB" id="G1TMG1"/>
<feature type="signal peptide" evidence="1">
    <location>
        <begin position="1"/>
        <end position="25"/>
    </location>
</feature>
<reference evidence="3" key="2">
    <citation type="journal article" date="2014" name="Mol. Genet. Genomics">
        <title>Comparative genomic analysis of eutherian ribonuclease A genes.</title>
        <authorList>
            <person name="Premzl M."/>
        </authorList>
    </citation>
    <scope>NUCLEOTIDE SEQUENCE</scope>
</reference>
<protein>
    <submittedName>
        <fullName evidence="3">Ribonuclease A M1</fullName>
    </submittedName>
</protein>
<dbReference type="KEGG" id="ocu:100354809"/>
<sequence length="147" mass="17778">MASSPKLWIILLFSVCLPCRLLVHSKDFSWKEFMERHYLSPNREFSVYTCDVLMKQKEAPKDKNPHIFIYIPWYKIEHICVKGTWNDRYRNAYVWTRNTLKVLKCYHEKSENVYKESRGYNHIQFHCNMDGYVDSIESLNLTEPILY</sequence>
<dbReference type="PaxDb" id="9986-ENSOCUP00000018170"/>
<dbReference type="Pfam" id="PF00074">
    <property type="entry name" value="RnaseA"/>
    <property type="match status" value="1"/>
</dbReference>
<dbReference type="Gene3D" id="3.10.130.10">
    <property type="entry name" value="Ribonuclease A-like domain"/>
    <property type="match status" value="1"/>
</dbReference>
<dbReference type="eggNOG" id="ENOG502RWFV">
    <property type="taxonomic scope" value="Eukaryota"/>
</dbReference>
<accession>W0UVE6</accession>
<evidence type="ECO:0000313" key="4">
    <source>
        <dbReference type="Ensembl" id="ENSOCUP00000018170.2"/>
    </source>
</evidence>
<reference evidence="3" key="4">
    <citation type="journal article" date="2019" name="Gene Rep">
        <title>Eutherian third-party data gene collections.</title>
        <authorList>
            <person name="Premzl M."/>
        </authorList>
    </citation>
    <scope>NUCLEOTIDE SEQUENCE</scope>
</reference>
<dbReference type="InterPro" id="IPR036816">
    <property type="entry name" value="RNaseA-like_dom_sf"/>
</dbReference>